<feature type="domain" description="PAC" evidence="12">
    <location>
        <begin position="857"/>
        <end position="910"/>
    </location>
</feature>
<dbReference type="PANTHER" id="PTHR43047">
    <property type="entry name" value="TWO-COMPONENT HISTIDINE PROTEIN KINASE"/>
    <property type="match status" value="1"/>
</dbReference>
<keyword evidence="4" id="KW-0808">Transferase</keyword>
<dbReference type="SUPFAM" id="SSF55785">
    <property type="entry name" value="PYP-like sensor domain (PAS domain)"/>
    <property type="match status" value="8"/>
</dbReference>
<comment type="catalytic activity">
    <reaction evidence="1">
        <text>ATP + protein L-histidine = ADP + protein N-phospho-L-histidine.</text>
        <dbReference type="EC" id="2.7.13.3"/>
    </reaction>
</comment>
<dbReference type="InterPro" id="IPR004358">
    <property type="entry name" value="Sig_transdc_His_kin-like_C"/>
</dbReference>
<evidence type="ECO:0000259" key="12">
    <source>
        <dbReference type="PROSITE" id="PS50113"/>
    </source>
</evidence>
<dbReference type="Proteomes" id="UP001526426">
    <property type="component" value="Unassembled WGS sequence"/>
</dbReference>
<feature type="domain" description="PAS" evidence="11">
    <location>
        <begin position="154"/>
        <end position="227"/>
    </location>
</feature>
<dbReference type="Pfam" id="PF02518">
    <property type="entry name" value="HATPase_c"/>
    <property type="match status" value="1"/>
</dbReference>
<feature type="domain" description="PAS" evidence="11">
    <location>
        <begin position="1038"/>
        <end position="1114"/>
    </location>
</feature>
<feature type="domain" description="PAS" evidence="11">
    <location>
        <begin position="911"/>
        <end position="966"/>
    </location>
</feature>
<dbReference type="Pfam" id="PF00072">
    <property type="entry name" value="Response_reg"/>
    <property type="match status" value="2"/>
</dbReference>
<feature type="coiled-coil region" evidence="8">
    <location>
        <begin position="894"/>
        <end position="921"/>
    </location>
</feature>
<dbReference type="PROSITE" id="PS50112">
    <property type="entry name" value="PAS"/>
    <property type="match status" value="5"/>
</dbReference>
<gene>
    <name evidence="13" type="ORF">K4A83_17540</name>
</gene>
<dbReference type="RefSeq" id="WP_265265953.1">
    <property type="nucleotide sequence ID" value="NZ_JAIHOM010000106.1"/>
</dbReference>
<comment type="caution">
    <text evidence="13">The sequence shown here is derived from an EMBL/GenBank/DDBJ whole genome shotgun (WGS) entry which is preliminary data.</text>
</comment>
<evidence type="ECO:0000259" key="9">
    <source>
        <dbReference type="PROSITE" id="PS50109"/>
    </source>
</evidence>
<feature type="coiled-coil region" evidence="8">
    <location>
        <begin position="127"/>
        <end position="161"/>
    </location>
</feature>
<dbReference type="InterPro" id="IPR000014">
    <property type="entry name" value="PAS"/>
</dbReference>
<dbReference type="InterPro" id="IPR036097">
    <property type="entry name" value="HisK_dim/P_sf"/>
</dbReference>
<dbReference type="PROSITE" id="PS50110">
    <property type="entry name" value="RESPONSE_REGULATORY"/>
    <property type="match status" value="2"/>
</dbReference>
<evidence type="ECO:0000256" key="1">
    <source>
        <dbReference type="ARBA" id="ARBA00000085"/>
    </source>
</evidence>
<dbReference type="CDD" id="cd16922">
    <property type="entry name" value="HATPase_EvgS-ArcB-TorS-like"/>
    <property type="match status" value="1"/>
</dbReference>
<dbReference type="PRINTS" id="PR00344">
    <property type="entry name" value="BCTRLSENSOR"/>
</dbReference>
<feature type="domain" description="PAC" evidence="12">
    <location>
        <begin position="726"/>
        <end position="778"/>
    </location>
</feature>
<dbReference type="InterPro" id="IPR000700">
    <property type="entry name" value="PAS-assoc_C"/>
</dbReference>
<dbReference type="CDD" id="cd00130">
    <property type="entry name" value="PAS"/>
    <property type="match status" value="4"/>
</dbReference>
<dbReference type="SUPFAM" id="SSF52172">
    <property type="entry name" value="CheY-like"/>
    <property type="match status" value="2"/>
</dbReference>
<proteinExistence type="predicted"/>
<keyword evidence="3 7" id="KW-0597">Phosphoprotein</keyword>
<sequence length="1653" mass="188988">MNNFAEPIKILIVEENPTDLCLLLEQLNGHDYQITVAKTPANGVKLAHSLQPDVILLGFQVAKTTDYKFCKDIRKKSNFCDRPIIFIGALLSETDRQKVYEVGGCDYILRPFCGEEVRRRIEGQVMQARFSQQMAQQQQQLKQERATRKASEERLRLLERAIANSTNGITIVDAQDPDYPLVYVNSGFERITGYKAEEVLGRNCRFLQGRDRQQPERKKLKEAIAQGKATQVLLRNYRKDGTLFWNELNISPVHDEIGQVTHFIGVQTDISEHIEIEERLKTLLQTQRAMLQAIPDLLIRIRRDGTRLGIFNAEQVHIIPSNLDDPVGGNITEALPPHLAQTRLHYINQALDTGELQIYQQTVELNGEIYYEECRVIPCGEDEALVIVRDVTEQVTTQQRLQELLQTHEATLAALPDLLLHLRRDGTRLAVYNPHHIRLIDPDCLKRLGNNVRDVLPPDLAEKRLAATEQALNTGQLQIYEQELIIEGKLVYEECRVVPCREDEALIIVRDITEQKAALREREQIALALQESERKKQAILSAIPDLMFCLNDQGIYTDFVNSPYTKSLNPKEQWIGKCLDDLPDPPVAQRQWDALQKVLRNGKREVYEQRVLVQGKWQDEEVQMVKLNDHEVLLMIRDITERKQVAARLQESEARFRSAFDDAAIGMALVSTEGRLIRVNQSFCQLFGYNKTELLQMHCKDLTHPDDLPKTEEALEDLLQNRIRVYQEEKRYIHKQGHVIWAVSNISLVRNDAGEALYFTAQIQDISDLKRAELEAQERETQLRILGDNLPKGCIYRMVRDPDGRYYFSYITAGIEQLVGVTPEQVIADGSILYNLIIEEDRPLHQRLTQESLDNLSVFEMQMRKYAPDGSIQWSQICSSPRRLEDGRVIWDGIEVDITDLKETEEQLRESEARFRSAFDDAGTGMALVAPDGRCLRVNRTLCDMLGYSEAELLALNVQDITHPDDWIVDLNLGTQVLEGKLRTYNLEKRYFSKTGEVIWILLTVSLVRDLEGNPLYFVSQIQDIRDRKQAEAKLRENEERLRSIASNIPGMLYTLVDYGNNVLKFEYSSEGVEELCQVTLEAVYEDANVLLEQIHPEDQAGYRHAAERSVQEWSSFSHEWRHILPSGEMIWLMGKSRPVRRPNGVIAWNGIVLNITTLKEIQGELEKAKEAAEAANRAKSTFLANMSHELRSPLNAILGFAQVLDGAENLTPAQQENLHIIRQSGEHLLGLINDILDISKIEAGQITVHPEDCHLSRILDELYNLFRLKAQQKQLQFRISQGEGVPEWIYCDRLKLRQILINLLSNALKFTHKGSVHFYIEKTPLPAQTLSPYSPEAGQSLIQLAFTVQDTGIGIRSEEVSQLFNPFVQSESGIQSQQGTGLGLAISQRYAKLMGGEITLQSQWQQGSKFTLTLPILTSFAQTPAPSSSPKQIIGLAPNQPEYRILVVDDHPPNRQLMQQILTPLGFIVREAHNGQEAIEQWQQFNPHLIWMDLRMPILDGYEATQKIRQIEAQQKIKNPVCIIALTASAFDEQKQQALDLGCNDFIHKPLEISKILSTMAEYLEINYTYAEEIPINSINQDTEFYTEQFLHLSEDWKNQMLEAIFSLDLSQIQQLVQEIGEQEPELTELLKTYVNNYDYNSILTLLGDSNE</sequence>
<dbReference type="SMART" id="SM00387">
    <property type="entry name" value="HATPase_c"/>
    <property type="match status" value="1"/>
</dbReference>
<keyword evidence="6" id="KW-0902">Two-component regulatory system</keyword>
<dbReference type="SMART" id="SM00091">
    <property type="entry name" value="PAS"/>
    <property type="match status" value="7"/>
</dbReference>
<dbReference type="Pfam" id="PF00989">
    <property type="entry name" value="PAS"/>
    <property type="match status" value="1"/>
</dbReference>
<reference evidence="13 14" key="1">
    <citation type="submission" date="2021-08" db="EMBL/GenBank/DDBJ databases">
        <title>Draft genome sequence of Spirulina subsalsa with high tolerance to salinity and hype-accumulation of phycocyanin.</title>
        <authorList>
            <person name="Pei H."/>
            <person name="Jiang L."/>
        </authorList>
    </citation>
    <scope>NUCLEOTIDE SEQUENCE [LARGE SCALE GENOMIC DNA]</scope>
    <source>
        <strain evidence="13 14">FACHB-351</strain>
    </source>
</reference>
<dbReference type="SMART" id="SM00448">
    <property type="entry name" value="REC"/>
    <property type="match status" value="2"/>
</dbReference>
<dbReference type="CDD" id="cd00082">
    <property type="entry name" value="HisKA"/>
    <property type="match status" value="1"/>
</dbReference>
<dbReference type="PANTHER" id="PTHR43047:SF72">
    <property type="entry name" value="OSMOSENSING HISTIDINE PROTEIN KINASE SLN1"/>
    <property type="match status" value="1"/>
</dbReference>
<feature type="modified residue" description="4-aspartylphosphate" evidence="7">
    <location>
        <position position="1494"/>
    </location>
</feature>
<dbReference type="InterPro" id="IPR035965">
    <property type="entry name" value="PAS-like_dom_sf"/>
</dbReference>
<protein>
    <recommendedName>
        <fullName evidence="2">histidine kinase</fullName>
        <ecNumber evidence="2">2.7.13.3</ecNumber>
    </recommendedName>
</protein>
<dbReference type="Gene3D" id="3.40.50.2300">
    <property type="match status" value="2"/>
</dbReference>
<dbReference type="InterPro" id="IPR013767">
    <property type="entry name" value="PAS_fold"/>
</dbReference>
<dbReference type="SMART" id="SM00086">
    <property type="entry name" value="PAC"/>
    <property type="match status" value="5"/>
</dbReference>
<keyword evidence="14" id="KW-1185">Reference proteome</keyword>
<dbReference type="Gene3D" id="3.30.565.10">
    <property type="entry name" value="Histidine kinase-like ATPase, C-terminal domain"/>
    <property type="match status" value="1"/>
</dbReference>
<dbReference type="InterPro" id="IPR001610">
    <property type="entry name" value="PAC"/>
</dbReference>
<evidence type="ECO:0000256" key="4">
    <source>
        <dbReference type="ARBA" id="ARBA00022679"/>
    </source>
</evidence>
<comment type="caution">
    <text evidence="7">Lacks conserved residue(s) required for the propagation of feature annotation.</text>
</comment>
<dbReference type="EC" id="2.7.13.3" evidence="2"/>
<dbReference type="InterPro" id="IPR013655">
    <property type="entry name" value="PAS_fold_3"/>
</dbReference>
<feature type="domain" description="PAC" evidence="12">
    <location>
        <begin position="985"/>
        <end position="1037"/>
    </location>
</feature>
<dbReference type="Pfam" id="PF13426">
    <property type="entry name" value="PAS_9"/>
    <property type="match status" value="1"/>
</dbReference>
<dbReference type="SMART" id="SM00388">
    <property type="entry name" value="HisKA"/>
    <property type="match status" value="1"/>
</dbReference>
<dbReference type="InterPro" id="IPR011006">
    <property type="entry name" value="CheY-like_superfamily"/>
</dbReference>
<dbReference type="Gene3D" id="1.10.287.130">
    <property type="match status" value="1"/>
</dbReference>
<dbReference type="SUPFAM" id="SSF47384">
    <property type="entry name" value="Homodimeric domain of signal transducing histidine kinase"/>
    <property type="match status" value="1"/>
</dbReference>
<evidence type="ECO:0000256" key="7">
    <source>
        <dbReference type="PROSITE-ProRule" id="PRU00169"/>
    </source>
</evidence>
<evidence type="ECO:0000259" key="11">
    <source>
        <dbReference type="PROSITE" id="PS50112"/>
    </source>
</evidence>
<dbReference type="PROSITE" id="PS50113">
    <property type="entry name" value="PAC"/>
    <property type="match status" value="5"/>
</dbReference>
<dbReference type="Pfam" id="PF00512">
    <property type="entry name" value="HisKA"/>
    <property type="match status" value="1"/>
</dbReference>
<dbReference type="NCBIfam" id="TIGR00229">
    <property type="entry name" value="sensory_box"/>
    <property type="match status" value="4"/>
</dbReference>
<dbReference type="InterPro" id="IPR005467">
    <property type="entry name" value="His_kinase_dom"/>
</dbReference>
<dbReference type="InterPro" id="IPR003661">
    <property type="entry name" value="HisK_dim/P_dom"/>
</dbReference>
<feature type="domain" description="Response regulatory" evidence="10">
    <location>
        <begin position="1445"/>
        <end position="1565"/>
    </location>
</feature>
<dbReference type="InterPro" id="IPR036890">
    <property type="entry name" value="HATPase_C_sf"/>
</dbReference>
<feature type="domain" description="PAC" evidence="12">
    <location>
        <begin position="1117"/>
        <end position="1168"/>
    </location>
</feature>
<evidence type="ECO:0000259" key="10">
    <source>
        <dbReference type="PROSITE" id="PS50110"/>
    </source>
</evidence>
<feature type="domain" description="PAS" evidence="11">
    <location>
        <begin position="798"/>
        <end position="856"/>
    </location>
</feature>
<accession>A0ABT3L975</accession>
<organism evidence="13 14">
    <name type="scientific">Spirulina subsalsa FACHB-351</name>
    <dbReference type="NCBI Taxonomy" id="234711"/>
    <lineage>
        <taxon>Bacteria</taxon>
        <taxon>Bacillati</taxon>
        <taxon>Cyanobacteriota</taxon>
        <taxon>Cyanophyceae</taxon>
        <taxon>Spirulinales</taxon>
        <taxon>Spirulinaceae</taxon>
        <taxon>Spirulina</taxon>
    </lineage>
</organism>
<dbReference type="Gene3D" id="3.30.450.20">
    <property type="entry name" value="PAS domain"/>
    <property type="match status" value="8"/>
</dbReference>
<dbReference type="CDD" id="cd17546">
    <property type="entry name" value="REC_hyHK_CKI1_RcsC-like"/>
    <property type="match status" value="1"/>
</dbReference>
<evidence type="ECO:0000256" key="6">
    <source>
        <dbReference type="ARBA" id="ARBA00023012"/>
    </source>
</evidence>
<feature type="domain" description="PAC" evidence="12">
    <location>
        <begin position="228"/>
        <end position="282"/>
    </location>
</feature>
<feature type="coiled-coil region" evidence="8">
    <location>
        <begin position="1159"/>
        <end position="1186"/>
    </location>
</feature>
<keyword evidence="8" id="KW-0175">Coiled coil</keyword>
<dbReference type="InterPro" id="IPR013656">
    <property type="entry name" value="PAS_4"/>
</dbReference>
<feature type="domain" description="Response regulatory" evidence="10">
    <location>
        <begin position="9"/>
        <end position="125"/>
    </location>
</feature>
<dbReference type="InterPro" id="IPR001789">
    <property type="entry name" value="Sig_transdc_resp-reg_receiver"/>
</dbReference>
<evidence type="ECO:0000256" key="2">
    <source>
        <dbReference type="ARBA" id="ARBA00012438"/>
    </source>
</evidence>
<evidence type="ECO:0000256" key="3">
    <source>
        <dbReference type="ARBA" id="ARBA00022553"/>
    </source>
</evidence>
<dbReference type="PROSITE" id="PS50109">
    <property type="entry name" value="HIS_KIN"/>
    <property type="match status" value="1"/>
</dbReference>
<feature type="domain" description="Histidine kinase" evidence="9">
    <location>
        <begin position="1186"/>
        <end position="1419"/>
    </location>
</feature>
<keyword evidence="5" id="KW-0418">Kinase</keyword>
<evidence type="ECO:0000256" key="5">
    <source>
        <dbReference type="ARBA" id="ARBA00022777"/>
    </source>
</evidence>
<dbReference type="EMBL" id="JAIHOM010000106">
    <property type="protein sequence ID" value="MCW6038061.1"/>
    <property type="molecule type" value="Genomic_DNA"/>
</dbReference>
<evidence type="ECO:0000313" key="13">
    <source>
        <dbReference type="EMBL" id="MCW6038061.1"/>
    </source>
</evidence>
<evidence type="ECO:0000256" key="8">
    <source>
        <dbReference type="SAM" id="Coils"/>
    </source>
</evidence>
<name>A0ABT3L975_9CYAN</name>
<dbReference type="InterPro" id="IPR003594">
    <property type="entry name" value="HATPase_dom"/>
</dbReference>
<dbReference type="Pfam" id="PF08447">
    <property type="entry name" value="PAS_3"/>
    <property type="match status" value="3"/>
</dbReference>
<evidence type="ECO:0000313" key="14">
    <source>
        <dbReference type="Proteomes" id="UP001526426"/>
    </source>
</evidence>
<dbReference type="Pfam" id="PF08448">
    <property type="entry name" value="PAS_4"/>
    <property type="match status" value="3"/>
</dbReference>
<dbReference type="SUPFAM" id="SSF55874">
    <property type="entry name" value="ATPase domain of HSP90 chaperone/DNA topoisomerase II/histidine kinase"/>
    <property type="match status" value="1"/>
</dbReference>
<feature type="domain" description="PAS" evidence="11">
    <location>
        <begin position="652"/>
        <end position="722"/>
    </location>
</feature>